<feature type="domain" description="HTH lysR-type" evidence="5">
    <location>
        <begin position="3"/>
        <end position="60"/>
    </location>
</feature>
<comment type="similarity">
    <text evidence="1">Belongs to the LysR transcriptional regulatory family.</text>
</comment>
<dbReference type="InterPro" id="IPR036390">
    <property type="entry name" value="WH_DNA-bd_sf"/>
</dbReference>
<evidence type="ECO:0000256" key="1">
    <source>
        <dbReference type="ARBA" id="ARBA00009437"/>
    </source>
</evidence>
<dbReference type="SUPFAM" id="SSF53850">
    <property type="entry name" value="Periplasmic binding protein-like II"/>
    <property type="match status" value="1"/>
</dbReference>
<organism evidence="6 7">
    <name type="scientific">Ferrimonas lipolytica</name>
    <dbReference type="NCBI Taxonomy" id="2724191"/>
    <lineage>
        <taxon>Bacteria</taxon>
        <taxon>Pseudomonadati</taxon>
        <taxon>Pseudomonadota</taxon>
        <taxon>Gammaproteobacteria</taxon>
        <taxon>Alteromonadales</taxon>
        <taxon>Ferrimonadaceae</taxon>
        <taxon>Ferrimonas</taxon>
    </lineage>
</organism>
<proteinExistence type="inferred from homology"/>
<evidence type="ECO:0000256" key="2">
    <source>
        <dbReference type="ARBA" id="ARBA00023015"/>
    </source>
</evidence>
<keyword evidence="3" id="KW-0238">DNA-binding</keyword>
<dbReference type="GO" id="GO:0003700">
    <property type="term" value="F:DNA-binding transcription factor activity"/>
    <property type="evidence" value="ECO:0007669"/>
    <property type="project" value="InterPro"/>
</dbReference>
<dbReference type="GO" id="GO:0000976">
    <property type="term" value="F:transcription cis-regulatory region binding"/>
    <property type="evidence" value="ECO:0007669"/>
    <property type="project" value="TreeGrafter"/>
</dbReference>
<dbReference type="PANTHER" id="PTHR30126:SF94">
    <property type="entry name" value="LYSR FAMILY TRANSCRIPTIONAL REGULATOR"/>
    <property type="match status" value="1"/>
</dbReference>
<dbReference type="InterPro" id="IPR005119">
    <property type="entry name" value="LysR_subst-bd"/>
</dbReference>
<dbReference type="SUPFAM" id="SSF46785">
    <property type="entry name" value="Winged helix' DNA-binding domain"/>
    <property type="match status" value="1"/>
</dbReference>
<dbReference type="Gene3D" id="3.40.190.290">
    <property type="match status" value="1"/>
</dbReference>
<dbReference type="KEGG" id="fes:HER31_12395"/>
<dbReference type="EMBL" id="CP051180">
    <property type="protein sequence ID" value="QIZ77622.1"/>
    <property type="molecule type" value="Genomic_DNA"/>
</dbReference>
<protein>
    <submittedName>
        <fullName evidence="6">LysR family transcriptional regulator</fullName>
    </submittedName>
</protein>
<dbReference type="PROSITE" id="PS50931">
    <property type="entry name" value="HTH_LYSR"/>
    <property type="match status" value="1"/>
</dbReference>
<keyword evidence="4" id="KW-0804">Transcription</keyword>
<evidence type="ECO:0000256" key="4">
    <source>
        <dbReference type="ARBA" id="ARBA00023163"/>
    </source>
</evidence>
<dbReference type="InterPro" id="IPR000847">
    <property type="entry name" value="LysR_HTH_N"/>
</dbReference>
<keyword evidence="7" id="KW-1185">Reference proteome</keyword>
<evidence type="ECO:0000256" key="3">
    <source>
        <dbReference type="ARBA" id="ARBA00023125"/>
    </source>
</evidence>
<keyword evidence="2" id="KW-0805">Transcription regulation</keyword>
<dbReference type="AlphaFoldDB" id="A0A6H1UIK2"/>
<dbReference type="Gene3D" id="1.10.10.10">
    <property type="entry name" value="Winged helix-like DNA-binding domain superfamily/Winged helix DNA-binding domain"/>
    <property type="match status" value="1"/>
</dbReference>
<dbReference type="Pfam" id="PF00126">
    <property type="entry name" value="HTH_1"/>
    <property type="match status" value="1"/>
</dbReference>
<name>A0A6H1UIK2_9GAMM</name>
<evidence type="ECO:0000313" key="6">
    <source>
        <dbReference type="EMBL" id="QIZ77622.1"/>
    </source>
</evidence>
<accession>A0A6H1UIK2</accession>
<dbReference type="Proteomes" id="UP000501602">
    <property type="component" value="Chromosome"/>
</dbReference>
<dbReference type="PANTHER" id="PTHR30126">
    <property type="entry name" value="HTH-TYPE TRANSCRIPTIONAL REGULATOR"/>
    <property type="match status" value="1"/>
</dbReference>
<evidence type="ECO:0000259" key="5">
    <source>
        <dbReference type="PROSITE" id="PS50931"/>
    </source>
</evidence>
<evidence type="ECO:0000313" key="7">
    <source>
        <dbReference type="Proteomes" id="UP000501602"/>
    </source>
</evidence>
<dbReference type="RefSeq" id="WP_168660881.1">
    <property type="nucleotide sequence ID" value="NZ_CP051180.1"/>
</dbReference>
<dbReference type="InterPro" id="IPR036388">
    <property type="entry name" value="WH-like_DNA-bd_sf"/>
</dbReference>
<reference evidence="6 7" key="1">
    <citation type="submission" date="2020-04" db="EMBL/GenBank/DDBJ databases">
        <title>Ferrimonas sp. S7 isolated from sea water.</title>
        <authorList>
            <person name="Bae S.S."/>
            <person name="Baek K."/>
        </authorList>
    </citation>
    <scope>NUCLEOTIDE SEQUENCE [LARGE SCALE GENOMIC DNA]</scope>
    <source>
        <strain evidence="6 7">S7</strain>
    </source>
</reference>
<dbReference type="Pfam" id="PF03466">
    <property type="entry name" value="LysR_substrate"/>
    <property type="match status" value="1"/>
</dbReference>
<gene>
    <name evidence="6" type="ORF">HER31_12395</name>
</gene>
<sequence>MRITLKQLAVLKAICEHGQISKAAKHLHQSVPAVSMSLKELESSLEAKLFVRSASGVVLNESGQVALTYANTILGQVSELKQRFQDQATGEGGTLNIGANKTCGNYVISKQLPYFKRYNPAINTRLKIGTSSTIEQMVVDNELDLAFISARPTSIGIESQPWLSDRLCVVASPEHKLAKRTASIEDLSAATWVLDEEEAASRIEALHLLKELGVTVQDEMVMNTMGAIKRAVGTGLGLSVLPLLAVDAELERGDLREVIAPGAGSEKRSIYLIYKSERLTPLAQRFIEHCGIELAK</sequence>